<dbReference type="PRINTS" id="PR00040">
    <property type="entry name" value="HTHMERR"/>
</dbReference>
<organism evidence="3 4">
    <name type="scientific">Streptomyces olivaceiscleroticus</name>
    <dbReference type="NCBI Taxonomy" id="68245"/>
    <lineage>
        <taxon>Bacteria</taxon>
        <taxon>Bacillati</taxon>
        <taxon>Actinomycetota</taxon>
        <taxon>Actinomycetes</taxon>
        <taxon>Kitasatosporales</taxon>
        <taxon>Streptomycetaceae</taxon>
        <taxon>Streptomyces</taxon>
    </lineage>
</organism>
<reference evidence="3 4" key="1">
    <citation type="journal article" date="2019" name="Int. J. Syst. Evol. Microbiol.">
        <title>The Global Catalogue of Microorganisms (GCM) 10K type strain sequencing project: providing services to taxonomists for standard genome sequencing and annotation.</title>
        <authorList>
            <consortium name="The Broad Institute Genomics Platform"/>
            <consortium name="The Broad Institute Genome Sequencing Center for Infectious Disease"/>
            <person name="Wu L."/>
            <person name="Ma J."/>
        </authorList>
    </citation>
    <scope>NUCLEOTIDE SEQUENCE [LARGE SCALE GENOMIC DNA]</scope>
    <source>
        <strain evidence="3 4">JCM 4805</strain>
    </source>
</reference>
<evidence type="ECO:0000259" key="2">
    <source>
        <dbReference type="PROSITE" id="PS50937"/>
    </source>
</evidence>
<dbReference type="SMART" id="SM00422">
    <property type="entry name" value="HTH_MERR"/>
    <property type="match status" value="1"/>
</dbReference>
<comment type="caution">
    <text evidence="3">The sequence shown here is derived from an EMBL/GenBank/DDBJ whole genome shotgun (WGS) entry which is preliminary data.</text>
</comment>
<protein>
    <submittedName>
        <fullName evidence="3">MerR family transcriptional regulator</fullName>
    </submittedName>
</protein>
<keyword evidence="4" id="KW-1185">Reference proteome</keyword>
<dbReference type="SUPFAM" id="SSF46955">
    <property type="entry name" value="Putative DNA-binding domain"/>
    <property type="match status" value="1"/>
</dbReference>
<sequence>MRIGELAALAGVSTRTVRHYHHLGLLPEPERRANGYREYGLRDAVLLSRVRRLTELGLGLDEVRDVLAEDAGRDLHEVLAELDEDLARQEADIRERRARLGALLRRAEEHGGLPAEGPVSEELADVFGRMARASAARPGPEPAMARQERELMAMFESMGAATAGVSTLLGSALGDPGAMDRAYEVYALLDELAEADVDDPRVATAAQALCDSLPDEVAAELAAGAHKALAAEESRPGAAAGARALMEAFYAHFAPAQAAAVRQAIRLFTERAR</sequence>
<evidence type="ECO:0000313" key="4">
    <source>
        <dbReference type="Proteomes" id="UP001500909"/>
    </source>
</evidence>
<name>A0ABN0ZS26_9ACTN</name>
<dbReference type="PROSITE" id="PS50937">
    <property type="entry name" value="HTH_MERR_2"/>
    <property type="match status" value="1"/>
</dbReference>
<dbReference type="PANTHER" id="PTHR30204:SF93">
    <property type="entry name" value="HTH MERR-TYPE DOMAIN-CONTAINING PROTEIN"/>
    <property type="match status" value="1"/>
</dbReference>
<dbReference type="InterPro" id="IPR009061">
    <property type="entry name" value="DNA-bd_dom_put_sf"/>
</dbReference>
<dbReference type="Pfam" id="PF13411">
    <property type="entry name" value="MerR_1"/>
    <property type="match status" value="1"/>
</dbReference>
<dbReference type="Gene3D" id="1.10.1660.10">
    <property type="match status" value="1"/>
</dbReference>
<dbReference type="InterPro" id="IPR047057">
    <property type="entry name" value="MerR_fam"/>
</dbReference>
<dbReference type="RefSeq" id="WP_346094702.1">
    <property type="nucleotide sequence ID" value="NZ_BAAABY010000014.1"/>
</dbReference>
<gene>
    <name evidence="3" type="ORF">GCM10010361_21050</name>
</gene>
<keyword evidence="1" id="KW-0238">DNA-binding</keyword>
<dbReference type="Proteomes" id="UP001500909">
    <property type="component" value="Unassembled WGS sequence"/>
</dbReference>
<dbReference type="EMBL" id="BAAABY010000014">
    <property type="protein sequence ID" value="GAA0456815.1"/>
    <property type="molecule type" value="Genomic_DNA"/>
</dbReference>
<dbReference type="PANTHER" id="PTHR30204">
    <property type="entry name" value="REDOX-CYCLING DRUG-SENSING TRANSCRIPTIONAL ACTIVATOR SOXR"/>
    <property type="match status" value="1"/>
</dbReference>
<evidence type="ECO:0000313" key="3">
    <source>
        <dbReference type="EMBL" id="GAA0456815.1"/>
    </source>
</evidence>
<dbReference type="CDD" id="cd00592">
    <property type="entry name" value="HTH_MerR-like"/>
    <property type="match status" value="1"/>
</dbReference>
<feature type="domain" description="HTH merR-type" evidence="2">
    <location>
        <begin position="1"/>
        <end position="69"/>
    </location>
</feature>
<evidence type="ECO:0000256" key="1">
    <source>
        <dbReference type="ARBA" id="ARBA00023125"/>
    </source>
</evidence>
<accession>A0ABN0ZS26</accession>
<proteinExistence type="predicted"/>
<dbReference type="InterPro" id="IPR000551">
    <property type="entry name" value="MerR-type_HTH_dom"/>
</dbReference>